<accession>W3VD64</accession>
<dbReference type="InterPro" id="IPR001810">
    <property type="entry name" value="F-box_dom"/>
</dbReference>
<dbReference type="InterPro" id="IPR032675">
    <property type="entry name" value="LRR_dom_sf"/>
</dbReference>
<dbReference type="InterPro" id="IPR036047">
    <property type="entry name" value="F-box-like_dom_sf"/>
</dbReference>
<evidence type="ECO:0000313" key="4">
    <source>
        <dbReference type="Proteomes" id="UP000019462"/>
    </source>
</evidence>
<organism evidence="3 4">
    <name type="scientific">Moesziomyces aphidis</name>
    <name type="common">Pseudozyma aphidis</name>
    <dbReference type="NCBI Taxonomy" id="84754"/>
    <lineage>
        <taxon>Eukaryota</taxon>
        <taxon>Fungi</taxon>
        <taxon>Dikarya</taxon>
        <taxon>Basidiomycota</taxon>
        <taxon>Ustilaginomycotina</taxon>
        <taxon>Ustilaginomycetes</taxon>
        <taxon>Ustilaginales</taxon>
        <taxon>Ustilaginaceae</taxon>
        <taxon>Moesziomyces</taxon>
    </lineage>
</organism>
<gene>
    <name evidence="3" type="ORF">PaG_06511</name>
</gene>
<reference evidence="3 4" key="1">
    <citation type="journal article" date="2014" name="Genome Announc.">
        <title>Genome sequence of the basidiomycetous fungus Pseudozyma aphidis DSM70725, an efficient producer of biosurfactant mannosylerythritol lipids.</title>
        <authorList>
            <person name="Lorenz S."/>
            <person name="Guenther M."/>
            <person name="Grumaz C."/>
            <person name="Rupp S."/>
            <person name="Zibek S."/>
            <person name="Sohn K."/>
        </authorList>
    </citation>
    <scope>NUCLEOTIDE SEQUENCE [LARGE SCALE GENOMIC DNA]</scope>
    <source>
        <strain evidence="4">ATCC 32657 / CBS 517.83 / DSM 70725 / JCM 10318 / NBRC 10182 / NRRL Y-7954 / St-0401</strain>
    </source>
</reference>
<comment type="caution">
    <text evidence="3">The sequence shown here is derived from an EMBL/GenBank/DDBJ whole genome shotgun (WGS) entry which is preliminary data.</text>
</comment>
<dbReference type="AlphaFoldDB" id="W3VD64"/>
<keyword evidence="4" id="KW-1185">Reference proteome</keyword>
<dbReference type="Gene3D" id="1.25.40.10">
    <property type="entry name" value="Tetratricopeptide repeat domain"/>
    <property type="match status" value="1"/>
</dbReference>
<evidence type="ECO:0000256" key="1">
    <source>
        <dbReference type="SAM" id="MobiDB-lite"/>
    </source>
</evidence>
<dbReference type="GO" id="GO:0031398">
    <property type="term" value="P:positive regulation of protein ubiquitination"/>
    <property type="evidence" value="ECO:0007669"/>
    <property type="project" value="TreeGrafter"/>
</dbReference>
<protein>
    <recommendedName>
        <fullName evidence="2">F-box domain-containing protein</fullName>
    </recommendedName>
</protein>
<feature type="domain" description="F-box" evidence="2">
    <location>
        <begin position="161"/>
        <end position="208"/>
    </location>
</feature>
<dbReference type="PROSITE" id="PS50181">
    <property type="entry name" value="FBOX"/>
    <property type="match status" value="1"/>
</dbReference>
<dbReference type="PANTHER" id="PTHR20933:SF4">
    <property type="entry name" value="F-BOX INVOLVED IN POLYQ PATHOGENESIS, ISOFORM A"/>
    <property type="match status" value="1"/>
</dbReference>
<dbReference type="HOGENOM" id="CLU_411718_0_0_1"/>
<dbReference type="SUPFAM" id="SSF48452">
    <property type="entry name" value="TPR-like"/>
    <property type="match status" value="1"/>
</dbReference>
<feature type="compositionally biased region" description="Basic and acidic residues" evidence="1">
    <location>
        <begin position="600"/>
        <end position="611"/>
    </location>
</feature>
<feature type="region of interest" description="Disordered" evidence="1">
    <location>
        <begin position="590"/>
        <end position="611"/>
    </location>
</feature>
<proteinExistence type="predicted"/>
<dbReference type="SMART" id="SM00256">
    <property type="entry name" value="FBOX"/>
    <property type="match status" value="1"/>
</dbReference>
<dbReference type="OrthoDB" id="2884925at2759"/>
<dbReference type="SUPFAM" id="SSF81383">
    <property type="entry name" value="F-box domain"/>
    <property type="match status" value="1"/>
</dbReference>
<evidence type="ECO:0000313" key="3">
    <source>
        <dbReference type="EMBL" id="ETS59588.1"/>
    </source>
</evidence>
<dbReference type="EMBL" id="AWNI01000042">
    <property type="protein sequence ID" value="ETS59588.1"/>
    <property type="molecule type" value="Genomic_DNA"/>
</dbReference>
<dbReference type="Gene3D" id="3.80.10.10">
    <property type="entry name" value="Ribonuclease Inhibitor"/>
    <property type="match status" value="1"/>
</dbReference>
<sequence>MPESRALSHASSRGDSTRAVHDLQARLAAAEKDVAVALRDQNYDQLIVVSTKALEEKSNVMDKKVIKSRKNLLWARSHAYQHRNLHELALRDAKKALKLDPHDPGSFLRTAVMLANAGHSSQAENCLDQACELAQGLDPPTKAEWLRKIQKQRRMLNQGKTSPIDVLPNEVLVQVAQHLDYGDLSAMGQTCRRWRQTLLSIPALWRSVIIKSERLSESKSKSWLQHVEMCTARANNTLESVTFIPPFPLALLDKVLDLLRGSAATLAHLALPVKNQETCYSRLYRYCPRLSSIDCTGCDASASSSDSGGATLPLGDPGSLVEPFSLQVFRTDPLNRYSSLVSHMHSLRVLDEFAPSLVLLRACLPNPATGDISDAYDFVVQLLQTNAATLEEINGPNMWPHPSMLRQWEEISITFPKMVKAALGLCTKLQFHLPNVLDLALDLRMCGFVYEPRLTALLETSPCLQTLKISATDTTAPNEITAALQRLADLQKLNLEFAGHARALVATLLPTAISSESGESGIDFRFSKLRQLTLDASRLDLTRLAAALIVRDSLLNGDTLQKAHQASNELLKALSHNTSARTASAFQRGAGTKALPLSNQEDRSPRLDNPHQHSRLVKLCLTGLRELPEDVESALRLTVPELELSYSPL</sequence>
<dbReference type="Proteomes" id="UP000019462">
    <property type="component" value="Unassembled WGS sequence"/>
</dbReference>
<dbReference type="Pfam" id="PF12937">
    <property type="entry name" value="F-box-like"/>
    <property type="match status" value="1"/>
</dbReference>
<name>W3VD64_MOEAP</name>
<dbReference type="PANTHER" id="PTHR20933">
    <property type="entry name" value="F-BOX ONLY PROTEIN 33"/>
    <property type="match status" value="1"/>
</dbReference>
<dbReference type="CDD" id="cd09917">
    <property type="entry name" value="F-box_SF"/>
    <property type="match status" value="1"/>
</dbReference>
<evidence type="ECO:0000259" key="2">
    <source>
        <dbReference type="PROSITE" id="PS50181"/>
    </source>
</evidence>
<dbReference type="InterPro" id="IPR011990">
    <property type="entry name" value="TPR-like_helical_dom_sf"/>
</dbReference>